<evidence type="ECO:0000256" key="8">
    <source>
        <dbReference type="ARBA" id="ARBA00023170"/>
    </source>
</evidence>
<gene>
    <name evidence="13" type="ORF">GCM10009416_25320</name>
</gene>
<dbReference type="Gene3D" id="2.40.170.20">
    <property type="entry name" value="TonB-dependent receptor, beta-barrel domain"/>
    <property type="match status" value="1"/>
</dbReference>
<keyword evidence="14" id="KW-1185">Reference proteome</keyword>
<keyword evidence="6" id="KW-0798">TonB box</keyword>
<feature type="chain" id="PRO_5046450946" description="TonB-dependent receptor-like beta-barrel domain-containing protein" evidence="11">
    <location>
        <begin position="19"/>
        <end position="716"/>
    </location>
</feature>
<dbReference type="Proteomes" id="UP001501588">
    <property type="component" value="Unassembled WGS sequence"/>
</dbReference>
<comment type="subcellular location">
    <subcellularLocation>
        <location evidence="1 10">Cell outer membrane</location>
        <topology evidence="1 10">Multi-pass membrane protein</topology>
    </subcellularLocation>
</comment>
<evidence type="ECO:0000256" key="7">
    <source>
        <dbReference type="ARBA" id="ARBA00023136"/>
    </source>
</evidence>
<evidence type="ECO:0000256" key="10">
    <source>
        <dbReference type="PROSITE-ProRule" id="PRU01360"/>
    </source>
</evidence>
<comment type="similarity">
    <text evidence="10">Belongs to the TonB-dependent receptor family.</text>
</comment>
<accession>A0ABN1F9T5</accession>
<feature type="signal peptide" evidence="11">
    <location>
        <begin position="1"/>
        <end position="18"/>
    </location>
</feature>
<dbReference type="SUPFAM" id="SSF56935">
    <property type="entry name" value="Porins"/>
    <property type="match status" value="1"/>
</dbReference>
<proteinExistence type="inferred from homology"/>
<keyword evidence="9 10" id="KW-0998">Cell outer membrane</keyword>
<keyword evidence="5 11" id="KW-0732">Signal</keyword>
<evidence type="ECO:0000256" key="4">
    <source>
        <dbReference type="ARBA" id="ARBA00022692"/>
    </source>
</evidence>
<dbReference type="Pfam" id="PF00593">
    <property type="entry name" value="TonB_dep_Rec_b-barrel"/>
    <property type="match status" value="1"/>
</dbReference>
<feature type="domain" description="TonB-dependent receptor-like beta-barrel" evidence="12">
    <location>
        <begin position="291"/>
        <end position="682"/>
    </location>
</feature>
<protein>
    <recommendedName>
        <fullName evidence="12">TonB-dependent receptor-like beta-barrel domain-containing protein</fullName>
    </recommendedName>
</protein>
<dbReference type="PROSITE" id="PS52016">
    <property type="entry name" value="TONB_DEPENDENT_REC_3"/>
    <property type="match status" value="1"/>
</dbReference>
<dbReference type="PANTHER" id="PTHR30069:SF29">
    <property type="entry name" value="HEMOGLOBIN AND HEMOGLOBIN-HAPTOGLOBIN-BINDING PROTEIN 1-RELATED"/>
    <property type="match status" value="1"/>
</dbReference>
<dbReference type="InterPro" id="IPR000531">
    <property type="entry name" value="Beta-barrel_TonB"/>
</dbReference>
<evidence type="ECO:0000313" key="14">
    <source>
        <dbReference type="Proteomes" id="UP001501588"/>
    </source>
</evidence>
<dbReference type="InterPro" id="IPR036942">
    <property type="entry name" value="Beta-barrel_TonB_sf"/>
</dbReference>
<comment type="caution">
    <text evidence="13">The sequence shown here is derived from an EMBL/GenBank/DDBJ whole genome shotgun (WGS) entry which is preliminary data.</text>
</comment>
<evidence type="ECO:0000256" key="1">
    <source>
        <dbReference type="ARBA" id="ARBA00004571"/>
    </source>
</evidence>
<name>A0ABN1F9T5_9PROT</name>
<evidence type="ECO:0000256" key="9">
    <source>
        <dbReference type="ARBA" id="ARBA00023237"/>
    </source>
</evidence>
<keyword evidence="7 10" id="KW-0472">Membrane</keyword>
<keyword evidence="4 10" id="KW-0812">Transmembrane</keyword>
<evidence type="ECO:0000256" key="6">
    <source>
        <dbReference type="ARBA" id="ARBA00023077"/>
    </source>
</evidence>
<dbReference type="EMBL" id="BAAAFZ010000034">
    <property type="protein sequence ID" value="GAA0585931.1"/>
    <property type="molecule type" value="Genomic_DNA"/>
</dbReference>
<reference evidence="13 14" key="1">
    <citation type="journal article" date="2019" name="Int. J. Syst. Evol. Microbiol.">
        <title>The Global Catalogue of Microorganisms (GCM) 10K type strain sequencing project: providing services to taxonomists for standard genome sequencing and annotation.</title>
        <authorList>
            <consortium name="The Broad Institute Genomics Platform"/>
            <consortium name="The Broad Institute Genome Sequencing Center for Infectious Disease"/>
            <person name="Wu L."/>
            <person name="Ma J."/>
        </authorList>
    </citation>
    <scope>NUCLEOTIDE SEQUENCE [LARGE SCALE GENOMIC DNA]</scope>
    <source>
        <strain evidence="13 14">JCM 9933</strain>
    </source>
</reference>
<evidence type="ECO:0000256" key="5">
    <source>
        <dbReference type="ARBA" id="ARBA00022729"/>
    </source>
</evidence>
<sequence>MSVLAALPALLTCWPADAQTATAPGSAAERRLGPGGDAPVPAVPEATLPEVVVQARRAEAARQGILARFGAREYQVDRSTIEALPGGANQPLNQILLQTPGVAQDSFGDIHVRGEHRNLQYRINGVQLPEGLQGFGQVFDSRSLRSVSVLTGALPAQFGFRTNAVINLETRTGALDPGGAVGIYGGSFGTIQPFASYAGVVGGWDLFATGTWLRSDRGLENPTSARTVPNNETEQLRGLIYAARQLDPTTRLSVVAGTALNRFQIPAPGGVQSAFTTFGQSEFESANLRSRQWERTWYGTVALQKSINADVDVQIAPFVRYSSIHYVPDLVNELAFNGVASDVLRGSFAGGLQTDAAWRIARAHTLRAGFLVSAERSRFRAQTGLFGVDEDGEALDPPFVLDDRQGRTGYQYGFYVQDEWRVTDSFTVNFGVRADRIEQYTNDGQVSPRVNAVWRPTDATTFHAGYARTFTPAQQELIATPVLERFVGTTNEPFTLESGLPKPERAHRFDVGVTQRITPAWTVGVDAYYKNVRDLLDFGQFGGALIFTPINYRKGHVYGVEFSTTYRTDPVLLYANLALSRSVGKDIRSAQYSFEPEELEYIRGKYVRTDHDQLVTGSAGAVWRAWEGGRLSGSMLYGSGLRRGFANSEKVTPYATFNVGVQQDLVLPDGGTWTLRFDILNLFDREYRLRDGTGIGVGAPQFGARRGFFGGLSRAF</sequence>
<keyword evidence="3 10" id="KW-1134">Transmembrane beta strand</keyword>
<evidence type="ECO:0000256" key="3">
    <source>
        <dbReference type="ARBA" id="ARBA00022452"/>
    </source>
</evidence>
<keyword evidence="2 10" id="KW-0813">Transport</keyword>
<evidence type="ECO:0000256" key="2">
    <source>
        <dbReference type="ARBA" id="ARBA00022448"/>
    </source>
</evidence>
<keyword evidence="8" id="KW-0675">Receptor</keyword>
<organism evidence="13 14">
    <name type="scientific">Craurococcus roseus</name>
    <dbReference type="NCBI Taxonomy" id="77585"/>
    <lineage>
        <taxon>Bacteria</taxon>
        <taxon>Pseudomonadati</taxon>
        <taxon>Pseudomonadota</taxon>
        <taxon>Alphaproteobacteria</taxon>
        <taxon>Acetobacterales</taxon>
        <taxon>Acetobacteraceae</taxon>
        <taxon>Craurococcus</taxon>
    </lineage>
</organism>
<dbReference type="InterPro" id="IPR039426">
    <property type="entry name" value="TonB-dep_rcpt-like"/>
</dbReference>
<dbReference type="PANTHER" id="PTHR30069">
    <property type="entry name" value="TONB-DEPENDENT OUTER MEMBRANE RECEPTOR"/>
    <property type="match status" value="1"/>
</dbReference>
<evidence type="ECO:0000259" key="12">
    <source>
        <dbReference type="Pfam" id="PF00593"/>
    </source>
</evidence>
<evidence type="ECO:0000313" key="13">
    <source>
        <dbReference type="EMBL" id="GAA0585931.1"/>
    </source>
</evidence>
<evidence type="ECO:0000256" key="11">
    <source>
        <dbReference type="SAM" id="SignalP"/>
    </source>
</evidence>